<keyword evidence="4" id="KW-1185">Reference proteome</keyword>
<dbReference type="CDD" id="cd03443">
    <property type="entry name" value="PaaI_thioesterase"/>
    <property type="match status" value="1"/>
</dbReference>
<dbReference type="InterPro" id="IPR029069">
    <property type="entry name" value="HotDog_dom_sf"/>
</dbReference>
<comment type="caution">
    <text evidence="3">The sequence shown here is derived from an EMBL/GenBank/DDBJ whole genome shotgun (WGS) entry which is preliminary data.</text>
</comment>
<dbReference type="InterPro" id="IPR052723">
    <property type="entry name" value="Acyl-CoA_thioesterase_PaaI"/>
</dbReference>
<dbReference type="Proteomes" id="UP000294813">
    <property type="component" value="Unassembled WGS sequence"/>
</dbReference>
<dbReference type="GO" id="GO:0016289">
    <property type="term" value="F:acyl-CoA hydrolase activity"/>
    <property type="evidence" value="ECO:0007669"/>
    <property type="project" value="TreeGrafter"/>
</dbReference>
<accession>A0A4R2RLH5</accession>
<dbReference type="PANTHER" id="PTHR42856:SF1">
    <property type="entry name" value="ACYL-COENZYME A THIOESTERASE PAAI"/>
    <property type="match status" value="1"/>
</dbReference>
<evidence type="ECO:0000256" key="1">
    <source>
        <dbReference type="ARBA" id="ARBA00022801"/>
    </source>
</evidence>
<evidence type="ECO:0000259" key="2">
    <source>
        <dbReference type="Pfam" id="PF03061"/>
    </source>
</evidence>
<dbReference type="NCBIfam" id="TIGR00369">
    <property type="entry name" value="unchar_dom_1"/>
    <property type="match status" value="1"/>
</dbReference>
<protein>
    <submittedName>
        <fullName evidence="3">Acyl-CoA thioesterase</fullName>
    </submittedName>
</protein>
<proteinExistence type="predicted"/>
<dbReference type="InterPro" id="IPR003736">
    <property type="entry name" value="PAAI_dom"/>
</dbReference>
<dbReference type="Gene3D" id="3.10.129.10">
    <property type="entry name" value="Hotdog Thioesterase"/>
    <property type="match status" value="1"/>
</dbReference>
<dbReference type="SUPFAM" id="SSF54637">
    <property type="entry name" value="Thioesterase/thiol ester dehydrase-isomerase"/>
    <property type="match status" value="1"/>
</dbReference>
<evidence type="ECO:0000313" key="3">
    <source>
        <dbReference type="EMBL" id="TCP63973.1"/>
    </source>
</evidence>
<sequence>MDSVSNQETFLDSAAYRQKFMEQDALSRHLGISLDEVRPGYAKATLVVTPTLLNGVGVTHGGAVFTLADIVLAAASNSHGTSALGLNVNISYMKATRTGETLTAIAREEKMTRKIGFYRMEVRDSTQDLVAVAEGMVYRK</sequence>
<gene>
    <name evidence="3" type="ORF">EDD73_11323</name>
</gene>
<keyword evidence="1" id="KW-0378">Hydrolase</keyword>
<dbReference type="RefSeq" id="WP_243116842.1">
    <property type="nucleotide sequence ID" value="NZ_JAOQNU010000012.1"/>
</dbReference>
<evidence type="ECO:0000313" key="4">
    <source>
        <dbReference type="Proteomes" id="UP000294813"/>
    </source>
</evidence>
<name>A0A4R2RLH5_9FIRM</name>
<feature type="domain" description="Thioesterase" evidence="2">
    <location>
        <begin position="57"/>
        <end position="130"/>
    </location>
</feature>
<dbReference type="EMBL" id="SLXT01000013">
    <property type="protein sequence ID" value="TCP63973.1"/>
    <property type="molecule type" value="Genomic_DNA"/>
</dbReference>
<reference evidence="3 4" key="1">
    <citation type="submission" date="2019-03" db="EMBL/GenBank/DDBJ databases">
        <title>Genomic Encyclopedia of Type Strains, Phase IV (KMG-IV): sequencing the most valuable type-strain genomes for metagenomic binning, comparative biology and taxonomic classification.</title>
        <authorList>
            <person name="Goeker M."/>
        </authorList>
    </citation>
    <scope>NUCLEOTIDE SEQUENCE [LARGE SCALE GENOMIC DNA]</scope>
    <source>
        <strain evidence="3 4">DSM 11170</strain>
    </source>
</reference>
<organism evidence="3 4">
    <name type="scientific">Heliophilum fasciatum</name>
    <dbReference type="NCBI Taxonomy" id="35700"/>
    <lineage>
        <taxon>Bacteria</taxon>
        <taxon>Bacillati</taxon>
        <taxon>Bacillota</taxon>
        <taxon>Clostridia</taxon>
        <taxon>Eubacteriales</taxon>
        <taxon>Heliobacteriaceae</taxon>
        <taxon>Heliophilum</taxon>
    </lineage>
</organism>
<dbReference type="Pfam" id="PF03061">
    <property type="entry name" value="4HBT"/>
    <property type="match status" value="1"/>
</dbReference>
<dbReference type="PANTHER" id="PTHR42856">
    <property type="entry name" value="ACYL-COENZYME A THIOESTERASE PAAI"/>
    <property type="match status" value="1"/>
</dbReference>
<dbReference type="InterPro" id="IPR006683">
    <property type="entry name" value="Thioestr_dom"/>
</dbReference>
<dbReference type="AlphaFoldDB" id="A0A4R2RLH5"/>